<dbReference type="EMBL" id="SMKX01000022">
    <property type="protein sequence ID" value="TDD60640.1"/>
    <property type="molecule type" value="Genomic_DNA"/>
</dbReference>
<proteinExistence type="predicted"/>
<protein>
    <submittedName>
        <fullName evidence="1">Uncharacterized protein</fullName>
    </submittedName>
</protein>
<dbReference type="OrthoDB" id="3830485at2"/>
<gene>
    <name evidence="1" type="ORF">E1263_10170</name>
</gene>
<sequence length="74" mass="8417">MNAETNSAAAEPDNQSRLAHLDLPAHVQVWAYGAWWPGWLIGRDHLPRGWHGLVQYQHGHSSEITEWLPAGRIR</sequence>
<evidence type="ECO:0000313" key="1">
    <source>
        <dbReference type="EMBL" id="TDD60640.1"/>
    </source>
</evidence>
<reference evidence="1 2" key="1">
    <citation type="submission" date="2019-03" db="EMBL/GenBank/DDBJ databases">
        <title>Draft genome sequences of novel Actinobacteria.</title>
        <authorList>
            <person name="Sahin N."/>
            <person name="Ay H."/>
            <person name="Saygin H."/>
        </authorList>
    </citation>
    <scope>NUCLEOTIDE SEQUENCE [LARGE SCALE GENOMIC DNA]</scope>
    <source>
        <strain evidence="1 2">JCM 13523</strain>
    </source>
</reference>
<name>A0A4R4ZQN2_9ACTN</name>
<comment type="caution">
    <text evidence="1">The sequence shown here is derived from an EMBL/GenBank/DDBJ whole genome shotgun (WGS) entry which is preliminary data.</text>
</comment>
<accession>A0A4R4ZQN2</accession>
<dbReference type="RefSeq" id="WP_132166964.1">
    <property type="nucleotide sequence ID" value="NZ_SMKX01000022.1"/>
</dbReference>
<dbReference type="AlphaFoldDB" id="A0A4R4ZQN2"/>
<evidence type="ECO:0000313" key="2">
    <source>
        <dbReference type="Proteomes" id="UP000295124"/>
    </source>
</evidence>
<dbReference type="Proteomes" id="UP000295124">
    <property type="component" value="Unassembled WGS sequence"/>
</dbReference>
<organism evidence="1 2">
    <name type="scientific">Kribbella antibiotica</name>
    <dbReference type="NCBI Taxonomy" id="190195"/>
    <lineage>
        <taxon>Bacteria</taxon>
        <taxon>Bacillati</taxon>
        <taxon>Actinomycetota</taxon>
        <taxon>Actinomycetes</taxon>
        <taxon>Propionibacteriales</taxon>
        <taxon>Kribbellaceae</taxon>
        <taxon>Kribbella</taxon>
    </lineage>
</organism>
<keyword evidence="2" id="KW-1185">Reference proteome</keyword>